<protein>
    <submittedName>
        <fullName evidence="2">Membrane protein</fullName>
    </submittedName>
</protein>
<dbReference type="PANTHER" id="PTHR35337">
    <property type="entry name" value="SLR1478 PROTEIN"/>
    <property type="match status" value="1"/>
</dbReference>
<gene>
    <name evidence="2" type="ORF">Rhe02_51250</name>
</gene>
<keyword evidence="3" id="KW-1185">Reference proteome</keyword>
<dbReference type="InterPro" id="IPR002798">
    <property type="entry name" value="SpoIIM-like"/>
</dbReference>
<sequence>MDLDAYVAEHRGEWRRLAVLSRKFKLNAGEADELVLLYQRVATQLSVVQSRTPDPALVAELSGLVLTARSALTGPSRFDWNSIPRFFVHDLPLSLYRARRWWVACGLSFCLVGGIMIAWVAGDPGVARAFGLSEADIEELVGGAFTGYYSEFLPQNFGLQVWANNAFLAAMCLASGVLVLPPVLLLWSNAVSIGLVGGVMVGAGHGDTFFMWIAPHGFLELTAIFVAAGIGMRMGWAWVEPGPVLTRAQSLAAAAKQGMVGTVGLVGVLAISALLEAFLTPSPLPLIVRDFIGFGVWCAFIGYVWILGSRAARPITTDQPL</sequence>
<name>A0A8J3QCB0_9ACTN</name>
<dbReference type="EMBL" id="BONY01000033">
    <property type="protein sequence ID" value="GIH07058.1"/>
    <property type="molecule type" value="Genomic_DNA"/>
</dbReference>
<accession>A0A8J3QCB0</accession>
<keyword evidence="1" id="KW-0472">Membrane</keyword>
<dbReference type="Pfam" id="PF01944">
    <property type="entry name" value="SpoIIM"/>
    <property type="match status" value="1"/>
</dbReference>
<feature type="transmembrane region" description="Helical" evidence="1">
    <location>
        <begin position="260"/>
        <end position="279"/>
    </location>
</feature>
<dbReference type="AlphaFoldDB" id="A0A8J3QCB0"/>
<feature type="transmembrane region" description="Helical" evidence="1">
    <location>
        <begin position="291"/>
        <end position="308"/>
    </location>
</feature>
<organism evidence="2 3">
    <name type="scientific">Rhizocola hellebori</name>
    <dbReference type="NCBI Taxonomy" id="1392758"/>
    <lineage>
        <taxon>Bacteria</taxon>
        <taxon>Bacillati</taxon>
        <taxon>Actinomycetota</taxon>
        <taxon>Actinomycetes</taxon>
        <taxon>Micromonosporales</taxon>
        <taxon>Micromonosporaceae</taxon>
        <taxon>Rhizocola</taxon>
    </lineage>
</organism>
<dbReference type="RefSeq" id="WP_203910864.1">
    <property type="nucleotide sequence ID" value="NZ_BONY01000033.1"/>
</dbReference>
<evidence type="ECO:0000313" key="3">
    <source>
        <dbReference type="Proteomes" id="UP000612899"/>
    </source>
</evidence>
<feature type="transmembrane region" description="Helical" evidence="1">
    <location>
        <begin position="101"/>
        <end position="122"/>
    </location>
</feature>
<dbReference type="Proteomes" id="UP000612899">
    <property type="component" value="Unassembled WGS sequence"/>
</dbReference>
<feature type="transmembrane region" description="Helical" evidence="1">
    <location>
        <begin position="166"/>
        <end position="187"/>
    </location>
</feature>
<evidence type="ECO:0000313" key="2">
    <source>
        <dbReference type="EMBL" id="GIH07058.1"/>
    </source>
</evidence>
<dbReference type="PANTHER" id="PTHR35337:SF1">
    <property type="entry name" value="SLR1478 PROTEIN"/>
    <property type="match status" value="1"/>
</dbReference>
<keyword evidence="1" id="KW-0812">Transmembrane</keyword>
<proteinExistence type="predicted"/>
<evidence type="ECO:0000256" key="1">
    <source>
        <dbReference type="SAM" id="Phobius"/>
    </source>
</evidence>
<keyword evidence="1" id="KW-1133">Transmembrane helix</keyword>
<reference evidence="2" key="1">
    <citation type="submission" date="2021-01" db="EMBL/GenBank/DDBJ databases">
        <title>Whole genome shotgun sequence of Rhizocola hellebori NBRC 109834.</title>
        <authorList>
            <person name="Komaki H."/>
            <person name="Tamura T."/>
        </authorList>
    </citation>
    <scope>NUCLEOTIDE SEQUENCE</scope>
    <source>
        <strain evidence="2">NBRC 109834</strain>
    </source>
</reference>
<comment type="caution">
    <text evidence="2">The sequence shown here is derived from an EMBL/GenBank/DDBJ whole genome shotgun (WGS) entry which is preliminary data.</text>
</comment>